<feature type="domain" description="MEDS" evidence="1">
    <location>
        <begin position="5"/>
        <end position="159"/>
    </location>
</feature>
<dbReference type="AlphaFoldDB" id="A0A8J4E0C3"/>
<evidence type="ECO:0000313" key="3">
    <source>
        <dbReference type="Proteomes" id="UP000612585"/>
    </source>
</evidence>
<organism evidence="2 3">
    <name type="scientific">Virgisporangium aurantiacum</name>
    <dbReference type="NCBI Taxonomy" id="175570"/>
    <lineage>
        <taxon>Bacteria</taxon>
        <taxon>Bacillati</taxon>
        <taxon>Actinomycetota</taxon>
        <taxon>Actinomycetes</taxon>
        <taxon>Micromonosporales</taxon>
        <taxon>Micromonosporaceae</taxon>
        <taxon>Virgisporangium</taxon>
    </lineage>
</organism>
<evidence type="ECO:0000259" key="1">
    <source>
        <dbReference type="Pfam" id="PF14417"/>
    </source>
</evidence>
<dbReference type="Pfam" id="PF14417">
    <property type="entry name" value="MEDS"/>
    <property type="match status" value="1"/>
</dbReference>
<protein>
    <recommendedName>
        <fullName evidence="1">MEDS domain-containing protein</fullName>
    </recommendedName>
</protein>
<proteinExistence type="predicted"/>
<sequence>MTAAHVCWSYDELRAFDEFARGFLRAGLAAGERVWFVAGRRSGATGEWLRDVATTAPRADSARVVSCADAYPGGAAIDPATQVETYVAATAEALAAGFTGLRVVADVTDLVRTGEQRAAFARYEYVIGRHLRTAPMRAVCAFDRLELGDRVVAELAVLHEASHPFSLRSGSTPDAAILDGNLDLGAEELFATALGHTDLEPVDGVVTVDAAGLTFVDHRSLLALQRYAGSRGITVVVRTRLAIAARVAELLELPRVRVEVTG</sequence>
<dbReference type="RefSeq" id="WP_203995059.1">
    <property type="nucleotide sequence ID" value="NZ_BOPG01000024.1"/>
</dbReference>
<dbReference type="EMBL" id="BOPG01000024">
    <property type="protein sequence ID" value="GIJ56548.1"/>
    <property type="molecule type" value="Genomic_DNA"/>
</dbReference>
<evidence type="ECO:0000313" key="2">
    <source>
        <dbReference type="EMBL" id="GIJ56548.1"/>
    </source>
</evidence>
<keyword evidence="3" id="KW-1185">Reference proteome</keyword>
<reference evidence="2" key="1">
    <citation type="submission" date="2021-01" db="EMBL/GenBank/DDBJ databases">
        <title>Whole genome shotgun sequence of Virgisporangium aurantiacum NBRC 16421.</title>
        <authorList>
            <person name="Komaki H."/>
            <person name="Tamura T."/>
        </authorList>
    </citation>
    <scope>NUCLEOTIDE SEQUENCE</scope>
    <source>
        <strain evidence="2">NBRC 16421</strain>
    </source>
</reference>
<dbReference type="InterPro" id="IPR025847">
    <property type="entry name" value="MEDS_domain"/>
</dbReference>
<comment type="caution">
    <text evidence="2">The sequence shown here is derived from an EMBL/GenBank/DDBJ whole genome shotgun (WGS) entry which is preliminary data.</text>
</comment>
<dbReference type="Proteomes" id="UP000612585">
    <property type="component" value="Unassembled WGS sequence"/>
</dbReference>
<accession>A0A8J4E0C3</accession>
<gene>
    <name evidence="2" type="ORF">Vau01_040640</name>
</gene>
<name>A0A8J4E0C3_9ACTN</name>